<dbReference type="Pfam" id="PF13855">
    <property type="entry name" value="LRR_8"/>
    <property type="match status" value="2"/>
</dbReference>
<dbReference type="EMBL" id="JAHRHJ020000009">
    <property type="protein sequence ID" value="KAH9303047.1"/>
    <property type="molecule type" value="Genomic_DNA"/>
</dbReference>
<dbReference type="GO" id="GO:0016020">
    <property type="term" value="C:membrane"/>
    <property type="evidence" value="ECO:0007669"/>
    <property type="project" value="UniProtKB-SubCell"/>
</dbReference>
<keyword evidence="6" id="KW-1185">Reference proteome</keyword>
<feature type="non-terminal residue" evidence="5">
    <location>
        <position position="1"/>
    </location>
</feature>
<protein>
    <submittedName>
        <fullName evidence="5">Uncharacterized protein</fullName>
    </submittedName>
</protein>
<dbReference type="Proteomes" id="UP000824469">
    <property type="component" value="Unassembled WGS sequence"/>
</dbReference>
<evidence type="ECO:0000313" key="5">
    <source>
        <dbReference type="EMBL" id="KAH9303047.1"/>
    </source>
</evidence>
<dbReference type="InterPro" id="IPR032675">
    <property type="entry name" value="LRR_dom_sf"/>
</dbReference>
<evidence type="ECO:0000256" key="4">
    <source>
        <dbReference type="SAM" id="Phobius"/>
    </source>
</evidence>
<dbReference type="OMA" id="VVCHENT"/>
<dbReference type="PANTHER" id="PTHR48053">
    <property type="entry name" value="LEUCINE RICH REPEAT FAMILY PROTEIN, EXPRESSED"/>
    <property type="match status" value="1"/>
</dbReference>
<gene>
    <name evidence="5" type="ORF">KI387_014630</name>
</gene>
<dbReference type="Gene3D" id="3.80.10.10">
    <property type="entry name" value="Ribonuclease Inhibitor"/>
    <property type="match status" value="2"/>
</dbReference>
<feature type="transmembrane region" description="Helical" evidence="4">
    <location>
        <begin position="221"/>
        <end position="246"/>
    </location>
</feature>
<keyword evidence="2" id="KW-0732">Signal</keyword>
<comment type="subcellular location">
    <subcellularLocation>
        <location evidence="1">Membrane</location>
        <topology evidence="1">Single-pass membrane protein</topology>
    </subcellularLocation>
</comment>
<dbReference type="SUPFAM" id="SSF52058">
    <property type="entry name" value="L domain-like"/>
    <property type="match status" value="1"/>
</dbReference>
<dbReference type="FunFam" id="3.80.10.10:FF:000380">
    <property type="entry name" value="Putative inactive leucine-rich repeat receptor-like protein kinase"/>
    <property type="match status" value="1"/>
</dbReference>
<keyword evidence="4" id="KW-1133">Transmembrane helix</keyword>
<evidence type="ECO:0000256" key="2">
    <source>
        <dbReference type="ARBA" id="ARBA00022729"/>
    </source>
</evidence>
<dbReference type="InterPro" id="IPR001611">
    <property type="entry name" value="Leu-rich_rpt"/>
</dbReference>
<proteinExistence type="predicted"/>
<accession>A0AA38CNE2</accession>
<evidence type="ECO:0000256" key="3">
    <source>
        <dbReference type="ARBA" id="ARBA00023170"/>
    </source>
</evidence>
<keyword evidence="4" id="KW-0472">Membrane</keyword>
<dbReference type="InterPro" id="IPR051716">
    <property type="entry name" value="Plant_RL_S/T_kinase"/>
</dbReference>
<evidence type="ECO:0000313" key="6">
    <source>
        <dbReference type="Proteomes" id="UP000824469"/>
    </source>
</evidence>
<keyword evidence="4" id="KW-0812">Transmembrane</keyword>
<organism evidence="5 6">
    <name type="scientific">Taxus chinensis</name>
    <name type="common">Chinese yew</name>
    <name type="synonym">Taxus wallichiana var. chinensis</name>
    <dbReference type="NCBI Taxonomy" id="29808"/>
    <lineage>
        <taxon>Eukaryota</taxon>
        <taxon>Viridiplantae</taxon>
        <taxon>Streptophyta</taxon>
        <taxon>Embryophyta</taxon>
        <taxon>Tracheophyta</taxon>
        <taxon>Spermatophyta</taxon>
        <taxon>Pinopsida</taxon>
        <taxon>Pinidae</taxon>
        <taxon>Conifers II</taxon>
        <taxon>Cupressales</taxon>
        <taxon>Taxaceae</taxon>
        <taxon>Taxus</taxon>
    </lineage>
</organism>
<evidence type="ECO:0000256" key="1">
    <source>
        <dbReference type="ARBA" id="ARBA00004167"/>
    </source>
</evidence>
<comment type="caution">
    <text evidence="5">The sequence shown here is derived from an EMBL/GenBank/DDBJ whole genome shotgun (WGS) entry which is preliminary data.</text>
</comment>
<reference evidence="5 6" key="1">
    <citation type="journal article" date="2021" name="Nat. Plants">
        <title>The Taxus genome provides insights into paclitaxel biosynthesis.</title>
        <authorList>
            <person name="Xiong X."/>
            <person name="Gou J."/>
            <person name="Liao Q."/>
            <person name="Li Y."/>
            <person name="Zhou Q."/>
            <person name="Bi G."/>
            <person name="Li C."/>
            <person name="Du R."/>
            <person name="Wang X."/>
            <person name="Sun T."/>
            <person name="Guo L."/>
            <person name="Liang H."/>
            <person name="Lu P."/>
            <person name="Wu Y."/>
            <person name="Zhang Z."/>
            <person name="Ro D.K."/>
            <person name="Shang Y."/>
            <person name="Huang S."/>
            <person name="Yan J."/>
        </authorList>
    </citation>
    <scope>NUCLEOTIDE SEQUENCE [LARGE SCALE GENOMIC DNA]</scope>
    <source>
        <strain evidence="5">Ta-2019</strain>
    </source>
</reference>
<name>A0AA38CNE2_TAXCH</name>
<dbReference type="PANTHER" id="PTHR48053:SF59">
    <property type="entry name" value="PROTEIN KINASE DOMAIN-CONTAINING PROTEIN"/>
    <property type="match status" value="1"/>
</dbReference>
<dbReference type="AlphaFoldDB" id="A0AA38CNE2"/>
<sequence length="323" mass="35249">MFNGSVPEWFSALPSLEFLSMKNNRLSGNVPHSLSSLQELRFLALSGNSLSGDLPDFSTMTGLQVLDVGGNALGPDFPTLGKALLLVSLRKNRFRCHIPMYVKTLNQLKYLDVAFNALTGSPPSFLFSLPAIAHINLAGNSLMGTIPQNVSCSHSLRFVDLSANLLTGRLPPCLMAISDEKTVNVKGNCLVTNMQPQHNYSHCQAAHVSKKIPRTPKKCNLIRFVVIIAGGLAVLLLVSLLVCVLIRRAMYKKRIRKKVKLVPEKASTGISSELLINARYISQGMKLGAHGLPQYRPFALEELEEATNNFDESALIGEGSHGK</sequence>
<keyword evidence="3" id="KW-0675">Receptor</keyword>